<organism evidence="1 2">
    <name type="scientific">Jeotgalicoccus aerolatus</name>
    <dbReference type="NCBI Taxonomy" id="709510"/>
    <lineage>
        <taxon>Bacteria</taxon>
        <taxon>Bacillati</taxon>
        <taxon>Bacillota</taxon>
        <taxon>Bacilli</taxon>
        <taxon>Bacillales</taxon>
        <taxon>Staphylococcaceae</taxon>
        <taxon>Jeotgalicoccus</taxon>
    </lineage>
</organism>
<protein>
    <submittedName>
        <fullName evidence="1">FMN phosphatase YigB (HAD superfamily)</fullName>
    </submittedName>
</protein>
<proteinExistence type="predicted"/>
<comment type="caution">
    <text evidence="1">The sequence shown here is derived from an EMBL/GenBank/DDBJ whole genome shotgun (WGS) entry which is preliminary data.</text>
</comment>
<evidence type="ECO:0000313" key="1">
    <source>
        <dbReference type="EMBL" id="MBP1952991.1"/>
    </source>
</evidence>
<dbReference type="EMBL" id="JAGGKN010000007">
    <property type="protein sequence ID" value="MBP1952991.1"/>
    <property type="molecule type" value="Genomic_DNA"/>
</dbReference>
<reference evidence="1 2" key="1">
    <citation type="submission" date="2021-03" db="EMBL/GenBank/DDBJ databases">
        <title>Genomic Encyclopedia of Type Strains, Phase IV (KMG-IV): sequencing the most valuable type-strain genomes for metagenomic binning, comparative biology and taxonomic classification.</title>
        <authorList>
            <person name="Goeker M."/>
        </authorList>
    </citation>
    <scope>NUCLEOTIDE SEQUENCE [LARGE SCALE GENOMIC DNA]</scope>
    <source>
        <strain evidence="1 2">DSM 22420</strain>
    </source>
</reference>
<dbReference type="Proteomes" id="UP001519348">
    <property type="component" value="Unassembled WGS sequence"/>
</dbReference>
<evidence type="ECO:0000313" key="2">
    <source>
        <dbReference type="Proteomes" id="UP001519348"/>
    </source>
</evidence>
<name>A0ABS4HPZ7_9STAP</name>
<keyword evidence="2" id="KW-1185">Reference proteome</keyword>
<accession>A0ABS4HPZ7</accession>
<gene>
    <name evidence="1" type="ORF">J2Z27_002072</name>
</gene>
<sequence length="289" mass="34418">MILKTNTHQAVSLEEKGITTFMFEEGKQARDFIRSIDLLIKKKKEMNEHAFYLMDDEFQDLNYKNLYPVMMDCGKLDLADDKSFKDNTISMFENMVFEHDEVNEIFHQLQVSIDNLVNKLEVAKTHYTIEFQSETFDVKKMLKLLKYDIHRNGSALNHLELRECFFDIMKQMNVDKKEIILFIIYPENHMGVKEIEKFMKWLKKLNVTIIILTNDYRVIKNTKYNYVNLVKHNKDIYNIIDLSNELRLFLDIGESVIETLSLQLSYFDFTETELMISDKYSKFINSSKL</sequence>
<dbReference type="RefSeq" id="WP_188352521.1">
    <property type="nucleotide sequence ID" value="NZ_BMCN01000002.1"/>
</dbReference>